<dbReference type="InterPro" id="IPR010104">
    <property type="entry name" value="TonB_rcpt_bac"/>
</dbReference>
<evidence type="ECO:0000259" key="7">
    <source>
        <dbReference type="Pfam" id="PF07715"/>
    </source>
</evidence>
<feature type="domain" description="TonB-dependent receptor-like beta-barrel" evidence="6">
    <location>
        <begin position="456"/>
        <end position="980"/>
    </location>
</feature>
<keyword evidence="3" id="KW-0998">Cell outer membrane</keyword>
<evidence type="ECO:0000313" key="9">
    <source>
        <dbReference type="Proteomes" id="UP001249020"/>
    </source>
</evidence>
<sequence length="1014" mass="109549">MTTTKNFKLSTLAIALAALGGASASGFALAQEEEASNDNNVEVIEIKGIRSSLTKALAEKRASSKLVEVIQSDDIGKLPDQNLAEVLENVTGVQITRTAGVGTAVQIRGTDENRVEINGVSTVGSGSGRGGISFEDLPAALISSVEVTKAPEAKTIEGSVGGTINLRTLRPLELTDTVFAVRGKVQNSDLDVDDNYSPILSGTFGDNWSTDNGEFGIVISASYAEQNVSAFRPRADRDGLVTTDQNYDADGRAGEPSDRIIGSAEDFDFLRIQFFNQDYDILDYETTNFSASFEWQPNDKLRLYVDALVNDQQRTQESTEIQFSGVSDIDVVDITTNTSFETVNFGSIDTPSGIINIPSIQAVTSGVLLPDAILASGLNPNIRTTTNTGARLTDSSVIRIGGEWTDDKYVLSAEYAVSQSDTVTPNFATRLDFINPNSAQPVLGGSVDNGTPVEFDLRGGTLQFGIAQGLATSPTTAQLLDPANYALSQAQQVRDLSENEETAFRSDFTYFLDGAIPFVSSIDVGYRYNESSTLNNDFNNSRVNLTSSSSEFDRPRASLFSNIVVPGSPNFNAADGRRLFVRDFLIINPGLSYSDPDAVAQAINSAIISASDDPNNPGETLGALVQDESAFFDISEETHALYAQANFESDILRGSVGLRYVTTELTSIGLVENNGSFEQLVETGDYDFVLPRLNLVADINSDVVLRASLGRDINRPDFDNLSTSTQFTVNANAPVVAGNPNLVPEDIWSVDLAVEYYFAPSSVLSAGVFYKKRKDLFIPFTEDPPGNVVDGVLNIDITAPCEDGGIFNPVADRNINNPSPGEGICVPFQSTFNGNGDTTQKGIELAFQYDLAGFEDDLGWASGFGVIANYTYQDASSGDDFRSFNSRGIAILEALGIAEEDAQDRVELQNLSKNAYNFTLFYEKYGISARARYTWRSAYIATDAFQFGLPRVNEARGQLNASINYDVNENLSFGLEGINITQSDAEQSCVNEGGLLCFQGLTDRRILVGASYRF</sequence>
<dbReference type="Pfam" id="PF00593">
    <property type="entry name" value="TonB_dep_Rec_b-barrel"/>
    <property type="match status" value="1"/>
</dbReference>
<accession>A0AAW8R0D1</accession>
<dbReference type="RefSeq" id="WP_311361538.1">
    <property type="nucleotide sequence ID" value="NZ_JAVRIE010000003.1"/>
</dbReference>
<feature type="signal peptide" evidence="5">
    <location>
        <begin position="1"/>
        <end position="30"/>
    </location>
</feature>
<keyword evidence="4" id="KW-0798">TonB box</keyword>
<evidence type="ECO:0000313" key="8">
    <source>
        <dbReference type="EMBL" id="MDT0582761.1"/>
    </source>
</evidence>
<evidence type="ECO:0000256" key="4">
    <source>
        <dbReference type="RuleBase" id="RU003357"/>
    </source>
</evidence>
<dbReference type="InterPro" id="IPR012910">
    <property type="entry name" value="Plug_dom"/>
</dbReference>
<gene>
    <name evidence="8" type="ORF">RM544_09415</name>
</gene>
<keyword evidence="9" id="KW-1185">Reference proteome</keyword>
<evidence type="ECO:0000256" key="2">
    <source>
        <dbReference type="ARBA" id="ARBA00023136"/>
    </source>
</evidence>
<dbReference type="InterPro" id="IPR000531">
    <property type="entry name" value="Beta-barrel_TonB"/>
</dbReference>
<evidence type="ECO:0000259" key="6">
    <source>
        <dbReference type="Pfam" id="PF00593"/>
    </source>
</evidence>
<dbReference type="SUPFAM" id="SSF56935">
    <property type="entry name" value="Porins"/>
    <property type="match status" value="1"/>
</dbReference>
<comment type="similarity">
    <text evidence="4">Belongs to the TonB-dependent receptor family.</text>
</comment>
<name>A0AAW8R0D1_9ALTE</name>
<dbReference type="InterPro" id="IPR036942">
    <property type="entry name" value="Beta-barrel_TonB_sf"/>
</dbReference>
<evidence type="ECO:0000256" key="1">
    <source>
        <dbReference type="ARBA" id="ARBA00004442"/>
    </source>
</evidence>
<dbReference type="GO" id="GO:0009279">
    <property type="term" value="C:cell outer membrane"/>
    <property type="evidence" value="ECO:0007669"/>
    <property type="project" value="UniProtKB-SubCell"/>
</dbReference>
<comment type="subcellular location">
    <subcellularLocation>
        <location evidence="1 4">Cell outer membrane</location>
    </subcellularLocation>
</comment>
<organism evidence="8 9">
    <name type="scientific">Brumicola blandensis</name>
    <dbReference type="NCBI Taxonomy" id="3075611"/>
    <lineage>
        <taxon>Bacteria</taxon>
        <taxon>Pseudomonadati</taxon>
        <taxon>Pseudomonadota</taxon>
        <taxon>Gammaproteobacteria</taxon>
        <taxon>Alteromonadales</taxon>
        <taxon>Alteromonadaceae</taxon>
        <taxon>Brumicola</taxon>
    </lineage>
</organism>
<keyword evidence="5" id="KW-0732">Signal</keyword>
<dbReference type="AlphaFoldDB" id="A0AAW8R0D1"/>
<evidence type="ECO:0000256" key="5">
    <source>
        <dbReference type="SAM" id="SignalP"/>
    </source>
</evidence>
<dbReference type="Gene3D" id="2.170.130.10">
    <property type="entry name" value="TonB-dependent receptor, plug domain"/>
    <property type="match status" value="1"/>
</dbReference>
<dbReference type="Proteomes" id="UP001249020">
    <property type="component" value="Unassembled WGS sequence"/>
</dbReference>
<feature type="domain" description="TonB-dependent receptor plug" evidence="7">
    <location>
        <begin position="60"/>
        <end position="162"/>
    </location>
</feature>
<proteinExistence type="inferred from homology"/>
<dbReference type="InterPro" id="IPR037066">
    <property type="entry name" value="Plug_dom_sf"/>
</dbReference>
<keyword evidence="2 4" id="KW-0472">Membrane</keyword>
<dbReference type="PANTHER" id="PTHR40980:SF3">
    <property type="entry name" value="TONB-DEPENDENT RECEPTOR-LIKE BETA-BARREL DOMAIN-CONTAINING PROTEIN"/>
    <property type="match status" value="1"/>
</dbReference>
<dbReference type="PANTHER" id="PTHR40980">
    <property type="entry name" value="PLUG DOMAIN-CONTAINING PROTEIN"/>
    <property type="match status" value="1"/>
</dbReference>
<feature type="chain" id="PRO_5043432134" evidence="5">
    <location>
        <begin position="31"/>
        <end position="1014"/>
    </location>
</feature>
<reference evidence="8 9" key="1">
    <citation type="submission" date="2023-09" db="EMBL/GenBank/DDBJ databases">
        <authorList>
            <person name="Rey-Velasco X."/>
        </authorList>
    </citation>
    <scope>NUCLEOTIDE SEQUENCE [LARGE SCALE GENOMIC DNA]</scope>
    <source>
        <strain evidence="8 9">W409</strain>
    </source>
</reference>
<dbReference type="Gene3D" id="2.40.170.20">
    <property type="entry name" value="TonB-dependent receptor, beta-barrel domain"/>
    <property type="match status" value="1"/>
</dbReference>
<dbReference type="NCBIfam" id="TIGR01782">
    <property type="entry name" value="TonB-Xanth-Caul"/>
    <property type="match status" value="1"/>
</dbReference>
<dbReference type="EMBL" id="JAVRIE010000003">
    <property type="protein sequence ID" value="MDT0582761.1"/>
    <property type="molecule type" value="Genomic_DNA"/>
</dbReference>
<protein>
    <submittedName>
        <fullName evidence="8">TonB-dependent receptor</fullName>
    </submittedName>
</protein>
<evidence type="ECO:0000256" key="3">
    <source>
        <dbReference type="ARBA" id="ARBA00023237"/>
    </source>
</evidence>
<dbReference type="Pfam" id="PF07715">
    <property type="entry name" value="Plug"/>
    <property type="match status" value="1"/>
</dbReference>
<keyword evidence="8" id="KW-0675">Receptor</keyword>
<comment type="caution">
    <text evidence="8">The sequence shown here is derived from an EMBL/GenBank/DDBJ whole genome shotgun (WGS) entry which is preliminary data.</text>
</comment>